<dbReference type="Gene3D" id="1.10.8.100">
    <property type="entry name" value="Ribosomal RNA adenine dimethylase-like, domain 2"/>
    <property type="match status" value="1"/>
</dbReference>
<feature type="binding site" evidence="7 8">
    <location>
        <position position="12"/>
    </location>
    <ligand>
        <name>S-adenosyl-L-methionine</name>
        <dbReference type="ChEBI" id="CHEBI:59789"/>
    </ligand>
</feature>
<evidence type="ECO:0000256" key="5">
    <source>
        <dbReference type="ARBA" id="ARBA00022691"/>
    </source>
</evidence>
<dbReference type="EMBL" id="JBDKXB010000014">
    <property type="protein sequence ID" value="MEY6433030.1"/>
    <property type="molecule type" value="Genomic_DNA"/>
</dbReference>
<dbReference type="PANTHER" id="PTHR11727">
    <property type="entry name" value="DIMETHYLADENOSINE TRANSFERASE"/>
    <property type="match status" value="1"/>
</dbReference>
<comment type="subcellular location">
    <subcellularLocation>
        <location evidence="7">Cytoplasm</location>
    </subcellularLocation>
</comment>
<dbReference type="InterPro" id="IPR001737">
    <property type="entry name" value="KsgA/Erm"/>
</dbReference>
<evidence type="ECO:0000256" key="8">
    <source>
        <dbReference type="PROSITE-ProRule" id="PRU01026"/>
    </source>
</evidence>
<keyword evidence="11" id="KW-1185">Reference proteome</keyword>
<keyword evidence="3 7" id="KW-0489">Methyltransferase</keyword>
<feature type="binding site" evidence="7 8">
    <location>
        <position position="60"/>
    </location>
    <ligand>
        <name>S-adenosyl-L-methionine</name>
        <dbReference type="ChEBI" id="CHEBI:59789"/>
    </ligand>
</feature>
<dbReference type="SMART" id="SM00650">
    <property type="entry name" value="rADc"/>
    <property type="match status" value="1"/>
</dbReference>
<dbReference type="PROSITE" id="PS01131">
    <property type="entry name" value="RRNA_A_DIMETH"/>
    <property type="match status" value="1"/>
</dbReference>
<evidence type="ECO:0000256" key="2">
    <source>
        <dbReference type="ARBA" id="ARBA00022552"/>
    </source>
</evidence>
<dbReference type="NCBIfam" id="TIGR00755">
    <property type="entry name" value="ksgA"/>
    <property type="match status" value="1"/>
</dbReference>
<dbReference type="InterPro" id="IPR023165">
    <property type="entry name" value="rRNA_Ade_diMease-like_C"/>
</dbReference>
<dbReference type="RefSeq" id="WP_369667411.1">
    <property type="nucleotide sequence ID" value="NZ_JBDKXB010000014.1"/>
</dbReference>
<dbReference type="InterPro" id="IPR020598">
    <property type="entry name" value="rRNA_Ade_methylase_Trfase_N"/>
</dbReference>
<dbReference type="GO" id="GO:0052908">
    <property type="term" value="F:16S rRNA (adenine(1518)-N(6)/adenine(1519)-N(6))-dimethyltransferase activity"/>
    <property type="evidence" value="ECO:0007669"/>
    <property type="project" value="UniProtKB-EC"/>
</dbReference>
<evidence type="ECO:0000313" key="10">
    <source>
        <dbReference type="EMBL" id="MEY6433030.1"/>
    </source>
</evidence>
<dbReference type="HAMAP" id="MF_00607">
    <property type="entry name" value="16SrRNA_methyltr_A"/>
    <property type="match status" value="1"/>
</dbReference>
<evidence type="ECO:0000256" key="1">
    <source>
        <dbReference type="ARBA" id="ARBA00022490"/>
    </source>
</evidence>
<keyword evidence="4 7" id="KW-0808">Transferase</keyword>
<name>A0ABV4BKS1_9GAMM</name>
<sequence>MDHRPRKRFGQNFLHDAGTIQRLLAAIAPRPDEHLVEIGPGRGAITGGLLAAVGRLDVIELDRDLIAPLERDLGSRGALRVHQADALTFDLCSLADGHEDLRLVGNLPYNISTPLLFRFIDQAHCLCDMHLMLQREVVDRITAAPGSRTYGRLSVMVQAYCRAESLFRIGPGAFTPAPKVESAFLRLVPYDPLPEPISDRAVLAGLVARAFAQRRKTLRNSLAGLITGDELAARGIDPSQRAETIPVTGYIALSNWLHEQTAGSGDRPVSGLS</sequence>
<organism evidence="10 11">
    <name type="scientific">Thioalkalicoccus limnaeus</name>
    <dbReference type="NCBI Taxonomy" id="120681"/>
    <lineage>
        <taxon>Bacteria</taxon>
        <taxon>Pseudomonadati</taxon>
        <taxon>Pseudomonadota</taxon>
        <taxon>Gammaproteobacteria</taxon>
        <taxon>Chromatiales</taxon>
        <taxon>Chromatiaceae</taxon>
        <taxon>Thioalkalicoccus</taxon>
    </lineage>
</organism>
<dbReference type="Pfam" id="PF00398">
    <property type="entry name" value="RrnaAD"/>
    <property type="match status" value="1"/>
</dbReference>
<feature type="binding site" evidence="7 8">
    <location>
        <position position="14"/>
    </location>
    <ligand>
        <name>S-adenosyl-L-methionine</name>
        <dbReference type="ChEBI" id="CHEBI:59789"/>
    </ligand>
</feature>
<comment type="caution">
    <text evidence="10">The sequence shown here is derived from an EMBL/GenBank/DDBJ whole genome shotgun (WGS) entry which is preliminary data.</text>
</comment>
<keyword evidence="5 7" id="KW-0949">S-adenosyl-L-methionine</keyword>
<gene>
    <name evidence="7 10" type="primary">rsmA</name>
    <name evidence="7" type="synonym">ksgA</name>
    <name evidence="10" type="ORF">ABC977_11505</name>
</gene>
<protein>
    <recommendedName>
        <fullName evidence="7">Ribosomal RNA small subunit methyltransferase A</fullName>
        <ecNumber evidence="7">2.1.1.182</ecNumber>
    </recommendedName>
    <alternativeName>
        <fullName evidence="7">16S rRNA (adenine(1518)-N(6)/adenine(1519)-N(6))-dimethyltransferase</fullName>
    </alternativeName>
    <alternativeName>
        <fullName evidence="7">16S rRNA dimethyladenosine transferase</fullName>
    </alternativeName>
    <alternativeName>
        <fullName evidence="7">16S rRNA dimethylase</fullName>
    </alternativeName>
    <alternativeName>
        <fullName evidence="7">S-adenosylmethionine-6-N', N'-adenosyl(rRNA) dimethyltransferase</fullName>
    </alternativeName>
</protein>
<feature type="binding site" evidence="7 8">
    <location>
        <position position="39"/>
    </location>
    <ligand>
        <name>S-adenosyl-L-methionine</name>
        <dbReference type="ChEBI" id="CHEBI:59789"/>
    </ligand>
</feature>
<comment type="catalytic activity">
    <reaction evidence="7">
        <text>adenosine(1518)/adenosine(1519) in 16S rRNA + 4 S-adenosyl-L-methionine = N(6)-dimethyladenosine(1518)/N(6)-dimethyladenosine(1519) in 16S rRNA + 4 S-adenosyl-L-homocysteine + 4 H(+)</text>
        <dbReference type="Rhea" id="RHEA:19609"/>
        <dbReference type="Rhea" id="RHEA-COMP:10232"/>
        <dbReference type="Rhea" id="RHEA-COMP:10233"/>
        <dbReference type="ChEBI" id="CHEBI:15378"/>
        <dbReference type="ChEBI" id="CHEBI:57856"/>
        <dbReference type="ChEBI" id="CHEBI:59789"/>
        <dbReference type="ChEBI" id="CHEBI:74411"/>
        <dbReference type="ChEBI" id="CHEBI:74493"/>
        <dbReference type="EC" id="2.1.1.182"/>
    </reaction>
</comment>
<dbReference type="Gene3D" id="3.40.50.150">
    <property type="entry name" value="Vaccinia Virus protein VP39"/>
    <property type="match status" value="1"/>
</dbReference>
<proteinExistence type="inferred from homology"/>
<reference evidence="10 11" key="1">
    <citation type="submission" date="2024-05" db="EMBL/GenBank/DDBJ databases">
        <title>Genome Sequence and Characterization of the New Strain Purple Sulfur Bacterium of Genus Thioalkalicoccus.</title>
        <authorList>
            <person name="Bryantseva I.A."/>
            <person name="Kyndt J.A."/>
            <person name="Imhoff J.F."/>
        </authorList>
    </citation>
    <scope>NUCLEOTIDE SEQUENCE [LARGE SCALE GENOMIC DNA]</scope>
    <source>
        <strain evidence="10 11">Um2</strain>
    </source>
</reference>
<dbReference type="SUPFAM" id="SSF53335">
    <property type="entry name" value="S-adenosyl-L-methionine-dependent methyltransferases"/>
    <property type="match status" value="1"/>
</dbReference>
<feature type="binding site" evidence="7 8">
    <location>
        <position position="85"/>
    </location>
    <ligand>
        <name>S-adenosyl-L-methionine</name>
        <dbReference type="ChEBI" id="CHEBI:59789"/>
    </ligand>
</feature>
<dbReference type="Proteomes" id="UP001564408">
    <property type="component" value="Unassembled WGS sequence"/>
</dbReference>
<comment type="similarity">
    <text evidence="7">Belongs to the class I-like SAM-binding methyltransferase superfamily. rRNA adenine N(6)-methyltransferase family. RsmA subfamily.</text>
</comment>
<keyword evidence="6 7" id="KW-0694">RNA-binding</keyword>
<evidence type="ECO:0000256" key="3">
    <source>
        <dbReference type="ARBA" id="ARBA00022603"/>
    </source>
</evidence>
<keyword evidence="2 7" id="KW-0698">rRNA processing</keyword>
<accession>A0ABV4BKS1</accession>
<evidence type="ECO:0000256" key="7">
    <source>
        <dbReference type="HAMAP-Rule" id="MF_00607"/>
    </source>
</evidence>
<evidence type="ECO:0000313" key="11">
    <source>
        <dbReference type="Proteomes" id="UP001564408"/>
    </source>
</evidence>
<dbReference type="InterPro" id="IPR020596">
    <property type="entry name" value="rRNA_Ade_Mease_Trfase_CS"/>
</dbReference>
<feature type="binding site" evidence="7 8">
    <location>
        <position position="106"/>
    </location>
    <ligand>
        <name>S-adenosyl-L-methionine</name>
        <dbReference type="ChEBI" id="CHEBI:59789"/>
    </ligand>
</feature>
<evidence type="ECO:0000256" key="4">
    <source>
        <dbReference type="ARBA" id="ARBA00022679"/>
    </source>
</evidence>
<keyword evidence="1 7" id="KW-0963">Cytoplasm</keyword>
<dbReference type="PROSITE" id="PS51689">
    <property type="entry name" value="SAM_RNA_A_N6_MT"/>
    <property type="match status" value="1"/>
</dbReference>
<evidence type="ECO:0000256" key="6">
    <source>
        <dbReference type="ARBA" id="ARBA00022884"/>
    </source>
</evidence>
<dbReference type="InterPro" id="IPR011530">
    <property type="entry name" value="rRNA_adenine_dimethylase"/>
</dbReference>
<dbReference type="EC" id="2.1.1.182" evidence="7"/>
<dbReference type="PANTHER" id="PTHR11727:SF7">
    <property type="entry name" value="DIMETHYLADENOSINE TRANSFERASE-RELATED"/>
    <property type="match status" value="1"/>
</dbReference>
<evidence type="ECO:0000259" key="9">
    <source>
        <dbReference type="SMART" id="SM00650"/>
    </source>
</evidence>
<comment type="function">
    <text evidence="7">Specifically dimethylates two adjacent adenosines (A1518 and A1519) in the loop of a conserved hairpin near the 3'-end of 16S rRNA in the 30S particle. May play a critical role in biogenesis of 30S subunits.</text>
</comment>
<feature type="domain" description="Ribosomal RNA adenine methylase transferase N-terminal" evidence="9">
    <location>
        <begin position="19"/>
        <end position="191"/>
    </location>
</feature>
<dbReference type="InterPro" id="IPR029063">
    <property type="entry name" value="SAM-dependent_MTases_sf"/>
</dbReference>